<evidence type="ECO:0008006" key="8">
    <source>
        <dbReference type="Google" id="ProtNLM"/>
    </source>
</evidence>
<evidence type="ECO:0000256" key="1">
    <source>
        <dbReference type="ARBA" id="ARBA00008668"/>
    </source>
</evidence>
<keyword evidence="3" id="KW-0443">Lipid metabolism</keyword>
<dbReference type="EnsemblPlants" id="Kaladp0964s0025.1.v1.1">
    <property type="protein sequence ID" value="Kaladp0964s0025.1.v1.1"/>
    <property type="gene ID" value="Kaladp0964s0025.v1.1"/>
</dbReference>
<keyword evidence="3" id="KW-0442">Lipid degradation</keyword>
<dbReference type="InterPro" id="IPR001087">
    <property type="entry name" value="GDSL"/>
</dbReference>
<dbReference type="Proteomes" id="UP000594263">
    <property type="component" value="Unplaced"/>
</dbReference>
<dbReference type="OMA" id="SHVWWDL"/>
<protein>
    <recommendedName>
        <fullName evidence="8">GDSL esterase/lipase</fullName>
    </recommendedName>
</protein>
<feature type="coiled-coil region" evidence="4">
    <location>
        <begin position="145"/>
        <end position="172"/>
    </location>
</feature>
<feature type="chain" id="PRO_5029460136" description="GDSL esterase/lipase" evidence="5">
    <location>
        <begin position="51"/>
        <end position="399"/>
    </location>
</feature>
<sequence>MNQLPLEQSNSSTFIIRTTMNNACATSPRRGSALRPLLFLFALLISGMCASTPNSSNRPSAMFVMGDSSVDCGQNTLFYSLFHHNLSLYPCNGTVSTLVPYILAEKMGLPQMQPFYSLNGSISTLLRGINFGSAQATIINSGKSLQSLSQQLRQVTDTFQQLQLQLSQETAKHLIRSFIFYVSFGKNDYTDIFLRNTSGIMSKGGQQFAHILVGQMIHALWDLYQADIRKIVVMGILPLGCAPRMMLYWRNKTDDGGERGCVDEVNAWVVAYNTLLEDHVVEFRNKYPDAQIVFCDVYRVVLEIITHPMSYGFEDVKRACCGLGWYGAMIGCLSHESACSRSSTYVWLDFYNPTSAVNSFLAESGWSGKPILIYECSGIKRELITHMPVYRITERNSFD</sequence>
<evidence type="ECO:0000313" key="7">
    <source>
        <dbReference type="Proteomes" id="UP000594263"/>
    </source>
</evidence>
<dbReference type="InterPro" id="IPR051058">
    <property type="entry name" value="GDSL_Est/Lipase"/>
</dbReference>
<evidence type="ECO:0000256" key="2">
    <source>
        <dbReference type="ARBA" id="ARBA00022801"/>
    </source>
</evidence>
<keyword evidence="7" id="KW-1185">Reference proteome</keyword>
<reference evidence="6" key="1">
    <citation type="submission" date="2021-01" db="UniProtKB">
        <authorList>
            <consortium name="EnsemblPlants"/>
        </authorList>
    </citation>
    <scope>IDENTIFICATION</scope>
</reference>
<name>A0A7N0VHY6_KALFE</name>
<dbReference type="GO" id="GO:0016788">
    <property type="term" value="F:hydrolase activity, acting on ester bonds"/>
    <property type="evidence" value="ECO:0007669"/>
    <property type="project" value="InterPro"/>
</dbReference>
<evidence type="ECO:0000256" key="5">
    <source>
        <dbReference type="SAM" id="SignalP"/>
    </source>
</evidence>
<dbReference type="GO" id="GO:0016042">
    <property type="term" value="P:lipid catabolic process"/>
    <property type="evidence" value="ECO:0007669"/>
    <property type="project" value="UniProtKB-KW"/>
</dbReference>
<evidence type="ECO:0000256" key="4">
    <source>
        <dbReference type="SAM" id="Coils"/>
    </source>
</evidence>
<keyword evidence="4" id="KW-0175">Coiled coil</keyword>
<dbReference type="PANTHER" id="PTHR45648">
    <property type="entry name" value="GDSL LIPASE/ACYLHYDROLASE FAMILY PROTEIN (AFU_ORTHOLOGUE AFUA_4G14700)"/>
    <property type="match status" value="1"/>
</dbReference>
<keyword evidence="2" id="KW-0378">Hydrolase</keyword>
<organism evidence="6 7">
    <name type="scientific">Kalanchoe fedtschenkoi</name>
    <name type="common">Lavender scallops</name>
    <name type="synonym">South American air plant</name>
    <dbReference type="NCBI Taxonomy" id="63787"/>
    <lineage>
        <taxon>Eukaryota</taxon>
        <taxon>Viridiplantae</taxon>
        <taxon>Streptophyta</taxon>
        <taxon>Embryophyta</taxon>
        <taxon>Tracheophyta</taxon>
        <taxon>Spermatophyta</taxon>
        <taxon>Magnoliopsida</taxon>
        <taxon>eudicotyledons</taxon>
        <taxon>Gunneridae</taxon>
        <taxon>Pentapetalae</taxon>
        <taxon>Saxifragales</taxon>
        <taxon>Crassulaceae</taxon>
        <taxon>Kalanchoe</taxon>
    </lineage>
</organism>
<accession>A0A7N0VHY6</accession>
<keyword evidence="5" id="KW-0732">Signal</keyword>
<dbReference type="Pfam" id="PF00657">
    <property type="entry name" value="Lipase_GDSL"/>
    <property type="match status" value="1"/>
</dbReference>
<comment type="similarity">
    <text evidence="1">Belongs to the 'GDSL' lipolytic enzyme family.</text>
</comment>
<dbReference type="PANTHER" id="PTHR45648:SF7">
    <property type="entry name" value="OS12G0126100 PROTEIN"/>
    <property type="match status" value="1"/>
</dbReference>
<dbReference type="Gene3D" id="3.40.50.1110">
    <property type="entry name" value="SGNH hydrolase"/>
    <property type="match status" value="1"/>
</dbReference>
<dbReference type="AlphaFoldDB" id="A0A7N0VHY6"/>
<proteinExistence type="inferred from homology"/>
<evidence type="ECO:0000313" key="6">
    <source>
        <dbReference type="EnsemblPlants" id="Kaladp0964s0025.1.v1.1"/>
    </source>
</evidence>
<evidence type="ECO:0000256" key="3">
    <source>
        <dbReference type="ARBA" id="ARBA00022963"/>
    </source>
</evidence>
<dbReference type="InterPro" id="IPR036514">
    <property type="entry name" value="SGNH_hydro_sf"/>
</dbReference>
<feature type="signal peptide" evidence="5">
    <location>
        <begin position="1"/>
        <end position="50"/>
    </location>
</feature>
<dbReference type="Gramene" id="Kaladp0964s0025.1.v1.1">
    <property type="protein sequence ID" value="Kaladp0964s0025.1.v1.1"/>
    <property type="gene ID" value="Kaladp0964s0025.v1.1"/>
</dbReference>